<sequence>MNATGPYHPAGGLWLGLVIVAIILAIVAGNTLVIVAITRTPQLQTTTNIFITSLAFADLIVGGLVVPLAATFVVTGNWQLNKLACELWTSLDVLCVTASIETLCAVAVDRYVAITQPLRHHVVLSKRRARLAVCAVWAVAALISFVPIMNRYYRVRDRADREAWACYGNATCCDFITNSSYAVVSSVVSFYIPLGVMIFVYARVLLIASRQQQAIKRERLRFQKNKGRHSGDGCNGDRSHCEAPSVLGQASECGPAWLTAMREQRALTTVGIIMGSFTLFWLPFFVANVANVCGRRASYELFTALNWLGYANSGLNPIVYCRSPEFRTAFRTLLNRPPPCPRINHLYKGLQVHCPRLVNKVERGRAETSGALRWSWEGDPTAGPPKSNCSVRLDGVSEFQSQERKTSK</sequence>
<dbReference type="GO" id="GO:0051379">
    <property type="term" value="F:epinephrine binding"/>
    <property type="evidence" value="ECO:0007669"/>
    <property type="project" value="TreeGrafter"/>
</dbReference>
<evidence type="ECO:0000259" key="13">
    <source>
        <dbReference type="PROSITE" id="PS50262"/>
    </source>
</evidence>
<feature type="transmembrane region" description="Helical" evidence="12">
    <location>
        <begin position="87"/>
        <end position="108"/>
    </location>
</feature>
<evidence type="ECO:0000256" key="7">
    <source>
        <dbReference type="ARBA" id="ARBA00023157"/>
    </source>
</evidence>
<dbReference type="GO" id="GO:0043410">
    <property type="term" value="P:positive regulation of MAPK cascade"/>
    <property type="evidence" value="ECO:0007669"/>
    <property type="project" value="TreeGrafter"/>
</dbReference>
<evidence type="ECO:0000256" key="3">
    <source>
        <dbReference type="ARBA" id="ARBA00022692"/>
    </source>
</evidence>
<dbReference type="OrthoDB" id="5983033at2759"/>
<keyword evidence="6 12" id="KW-0472">Membrane</keyword>
<dbReference type="AlphaFoldDB" id="A0A9Q1EY18"/>
<evidence type="ECO:0000313" key="14">
    <source>
        <dbReference type="EMBL" id="KAJ8347098.1"/>
    </source>
</evidence>
<dbReference type="PRINTS" id="PR01102">
    <property type="entry name" value="5HT6RECEPTR"/>
</dbReference>
<evidence type="ECO:0000256" key="11">
    <source>
        <dbReference type="SAM" id="MobiDB-lite"/>
    </source>
</evidence>
<evidence type="ECO:0000256" key="10">
    <source>
        <dbReference type="RuleBase" id="RU000688"/>
    </source>
</evidence>
<evidence type="ECO:0000256" key="6">
    <source>
        <dbReference type="ARBA" id="ARBA00023136"/>
    </source>
</evidence>
<feature type="transmembrane region" description="Helical" evidence="12">
    <location>
        <begin position="12"/>
        <end position="37"/>
    </location>
</feature>
<proteinExistence type="inferred from homology"/>
<evidence type="ECO:0000256" key="8">
    <source>
        <dbReference type="ARBA" id="ARBA00023170"/>
    </source>
</evidence>
<keyword evidence="7" id="KW-1015">Disulfide bond</keyword>
<dbReference type="SMART" id="SM01381">
    <property type="entry name" value="7TM_GPCR_Srsx"/>
    <property type="match status" value="1"/>
</dbReference>
<dbReference type="PROSITE" id="PS50262">
    <property type="entry name" value="G_PROTEIN_RECEP_F1_2"/>
    <property type="match status" value="1"/>
</dbReference>
<dbReference type="EMBL" id="JAINUF010000011">
    <property type="protein sequence ID" value="KAJ8347098.1"/>
    <property type="molecule type" value="Genomic_DNA"/>
</dbReference>
<keyword evidence="15" id="KW-1185">Reference proteome</keyword>
<dbReference type="GO" id="GO:0005886">
    <property type="term" value="C:plasma membrane"/>
    <property type="evidence" value="ECO:0007669"/>
    <property type="project" value="UniProtKB-SubCell"/>
</dbReference>
<feature type="domain" description="G-protein coupled receptors family 1 profile" evidence="13">
    <location>
        <begin position="29"/>
        <end position="320"/>
    </location>
</feature>
<evidence type="ECO:0000256" key="2">
    <source>
        <dbReference type="ARBA" id="ARBA00022475"/>
    </source>
</evidence>
<evidence type="ECO:0000256" key="4">
    <source>
        <dbReference type="ARBA" id="ARBA00022989"/>
    </source>
</evidence>
<evidence type="ECO:0000256" key="5">
    <source>
        <dbReference type="ARBA" id="ARBA00023040"/>
    </source>
</evidence>
<comment type="similarity">
    <text evidence="10">Belongs to the G-protein coupled receptor 1 family.</text>
</comment>
<comment type="caution">
    <text evidence="14">The sequence shown here is derived from an EMBL/GenBank/DDBJ whole genome shotgun (WGS) entry which is preliminary data.</text>
</comment>
<dbReference type="Pfam" id="PF00001">
    <property type="entry name" value="7tm_1"/>
    <property type="match status" value="1"/>
</dbReference>
<evidence type="ECO:0000256" key="9">
    <source>
        <dbReference type="ARBA" id="ARBA00023224"/>
    </source>
</evidence>
<feature type="transmembrane region" description="Helical" evidence="12">
    <location>
        <begin position="190"/>
        <end position="209"/>
    </location>
</feature>
<dbReference type="PRINTS" id="PR00237">
    <property type="entry name" value="GPCRRHODOPSN"/>
</dbReference>
<evidence type="ECO:0000313" key="15">
    <source>
        <dbReference type="Proteomes" id="UP001152622"/>
    </source>
</evidence>
<reference evidence="14" key="1">
    <citation type="journal article" date="2023" name="Science">
        <title>Genome structures resolve the early diversification of teleost fishes.</title>
        <authorList>
            <person name="Parey E."/>
            <person name="Louis A."/>
            <person name="Montfort J."/>
            <person name="Bouchez O."/>
            <person name="Roques C."/>
            <person name="Iampietro C."/>
            <person name="Lluch J."/>
            <person name="Castinel A."/>
            <person name="Donnadieu C."/>
            <person name="Desvignes T."/>
            <person name="Floi Bucao C."/>
            <person name="Jouanno E."/>
            <person name="Wen M."/>
            <person name="Mejri S."/>
            <person name="Dirks R."/>
            <person name="Jansen H."/>
            <person name="Henkel C."/>
            <person name="Chen W.J."/>
            <person name="Zahm M."/>
            <person name="Cabau C."/>
            <person name="Klopp C."/>
            <person name="Thompson A.W."/>
            <person name="Robinson-Rechavi M."/>
            <person name="Braasch I."/>
            <person name="Lecointre G."/>
            <person name="Bobe J."/>
            <person name="Postlethwait J.H."/>
            <person name="Berthelot C."/>
            <person name="Roest Crollius H."/>
            <person name="Guiguen Y."/>
        </authorList>
    </citation>
    <scope>NUCLEOTIDE SEQUENCE</scope>
    <source>
        <strain evidence="14">WJC10195</strain>
    </source>
</reference>
<evidence type="ECO:0000256" key="1">
    <source>
        <dbReference type="ARBA" id="ARBA00004651"/>
    </source>
</evidence>
<dbReference type="PROSITE" id="PS00237">
    <property type="entry name" value="G_PROTEIN_RECEP_F1_1"/>
    <property type="match status" value="1"/>
</dbReference>
<dbReference type="Proteomes" id="UP001152622">
    <property type="component" value="Chromosome 11"/>
</dbReference>
<evidence type="ECO:0000256" key="12">
    <source>
        <dbReference type="SAM" id="Phobius"/>
    </source>
</evidence>
<gene>
    <name evidence="14" type="ORF">SKAU_G00284990</name>
</gene>
<dbReference type="PANTHER" id="PTHR24248:SF3">
    <property type="entry name" value="BETA-3 ADRENERGIC RECEPTOR"/>
    <property type="match status" value="1"/>
</dbReference>
<name>A0A9Q1EY18_SYNKA</name>
<dbReference type="InterPro" id="IPR017452">
    <property type="entry name" value="GPCR_Rhodpsn_7TM"/>
</dbReference>
<comment type="subcellular location">
    <subcellularLocation>
        <location evidence="1">Cell membrane</location>
        <topology evidence="1">Multi-pass membrane protein</topology>
    </subcellularLocation>
</comment>
<dbReference type="GO" id="GO:0002025">
    <property type="term" value="P:norepinephrine-epinephrine-mediated vasodilation involved in regulation of systemic arterial blood pressure"/>
    <property type="evidence" value="ECO:0007669"/>
    <property type="project" value="TreeGrafter"/>
</dbReference>
<feature type="transmembrane region" description="Helical" evidence="12">
    <location>
        <begin position="49"/>
        <end position="75"/>
    </location>
</feature>
<keyword evidence="9 10" id="KW-0807">Transducer</keyword>
<dbReference type="Gene3D" id="1.20.1070.10">
    <property type="entry name" value="Rhodopsin 7-helix transmembrane proteins"/>
    <property type="match status" value="1"/>
</dbReference>
<dbReference type="InterPro" id="IPR000276">
    <property type="entry name" value="GPCR_Rhodpsn"/>
</dbReference>
<feature type="transmembrane region" description="Helical" evidence="12">
    <location>
        <begin position="266"/>
        <end position="286"/>
    </location>
</feature>
<dbReference type="PANTHER" id="PTHR24248">
    <property type="entry name" value="ADRENERGIC RECEPTOR-RELATED G-PROTEIN COUPLED RECEPTOR"/>
    <property type="match status" value="1"/>
</dbReference>
<keyword evidence="3 10" id="KW-0812">Transmembrane</keyword>
<dbReference type="GO" id="GO:0071880">
    <property type="term" value="P:adenylate cyclase-activating adrenergic receptor signaling pathway"/>
    <property type="evidence" value="ECO:0007669"/>
    <property type="project" value="TreeGrafter"/>
</dbReference>
<organism evidence="14 15">
    <name type="scientific">Synaphobranchus kaupii</name>
    <name type="common">Kaup's arrowtooth eel</name>
    <dbReference type="NCBI Taxonomy" id="118154"/>
    <lineage>
        <taxon>Eukaryota</taxon>
        <taxon>Metazoa</taxon>
        <taxon>Chordata</taxon>
        <taxon>Craniata</taxon>
        <taxon>Vertebrata</taxon>
        <taxon>Euteleostomi</taxon>
        <taxon>Actinopterygii</taxon>
        <taxon>Neopterygii</taxon>
        <taxon>Teleostei</taxon>
        <taxon>Anguilliformes</taxon>
        <taxon>Synaphobranchidae</taxon>
        <taxon>Synaphobranchus</taxon>
    </lineage>
</organism>
<dbReference type="SUPFAM" id="SSF81321">
    <property type="entry name" value="Family A G protein-coupled receptor-like"/>
    <property type="match status" value="1"/>
</dbReference>
<keyword evidence="5 10" id="KW-0297">G-protein coupled receptor</keyword>
<protein>
    <recommendedName>
        <fullName evidence="13">G-protein coupled receptors family 1 profile domain-containing protein</fullName>
    </recommendedName>
</protein>
<feature type="transmembrane region" description="Helical" evidence="12">
    <location>
        <begin position="129"/>
        <end position="149"/>
    </location>
</feature>
<keyword evidence="2" id="KW-1003">Cell membrane</keyword>
<dbReference type="GO" id="GO:0015052">
    <property type="term" value="F:beta3-adrenergic receptor activity"/>
    <property type="evidence" value="ECO:0007669"/>
    <property type="project" value="TreeGrafter"/>
</dbReference>
<accession>A0A9Q1EY18</accession>
<keyword evidence="8 10" id="KW-0675">Receptor</keyword>
<keyword evidence="4 12" id="KW-1133">Transmembrane helix</keyword>
<feature type="region of interest" description="Disordered" evidence="11">
    <location>
        <begin position="374"/>
        <end position="408"/>
    </location>
</feature>